<gene>
    <name evidence="2" type="ORF">D779_2262</name>
</gene>
<feature type="domain" description="Nudix hydrolase" evidence="1">
    <location>
        <begin position="116"/>
        <end position="257"/>
    </location>
</feature>
<dbReference type="OrthoDB" id="5621792at2"/>
<dbReference type="CDD" id="cd03676">
    <property type="entry name" value="NUDIX_Tnr3_like"/>
    <property type="match status" value="1"/>
</dbReference>
<dbReference type="eggNOG" id="COG1443">
    <property type="taxonomic scope" value="Bacteria"/>
</dbReference>
<dbReference type="Gene3D" id="3.90.79.10">
    <property type="entry name" value="Nucleoside Triphosphate Pyrophosphohydrolase"/>
    <property type="match status" value="1"/>
</dbReference>
<dbReference type="RefSeq" id="WP_043754528.1">
    <property type="nucleotide sequence ID" value="NZ_AONC01000037.1"/>
</dbReference>
<keyword evidence="2" id="KW-0808">Transferase</keyword>
<sequence length="284" mass="31990">MSFIDKIRACNAWNPGDFVPLMLDGERIGMLRQGAAKALRRWPDRFSVTPEVVRWIDAPADFDGRTALLAEVVHTLVEEGLISHLHGERYPVTAGNREQARCLVDRACAPFFGMRAFGQHLNGFVRTSKGIEMWIGRRSADRRLYPRYLDNLVAGGLPFDLTLAENLRKECAEEAGMPAEIADRAVAVGAVTYCRDSERGLKPDVMYCYDLELPEDFEPRCTDGEVEAFYRLPVEEVRDLVRDTGEFKLNCNLVIIDFLVRHGIIPQTDPDYLAIIGGLRSPLC</sequence>
<dbReference type="PANTHER" id="PTHR13622">
    <property type="entry name" value="THIAMIN PYROPHOSPHOKINASE"/>
    <property type="match status" value="1"/>
</dbReference>
<dbReference type="SUPFAM" id="SSF55811">
    <property type="entry name" value="Nudix"/>
    <property type="match status" value="1"/>
</dbReference>
<proteinExistence type="predicted"/>
<dbReference type="InterPro" id="IPR015797">
    <property type="entry name" value="NUDIX_hydrolase-like_dom_sf"/>
</dbReference>
<dbReference type="InterPro" id="IPR031804">
    <property type="entry name" value="DUF4743"/>
</dbReference>
<reference evidence="2 3" key="1">
    <citation type="submission" date="2012-11" db="EMBL/GenBank/DDBJ databases">
        <title>Genome assembly of Thiorhodococcus sp. AK35.</title>
        <authorList>
            <person name="Nupur N."/>
            <person name="Khatri I."/>
            <person name="Subramanian S."/>
            <person name="Pinnaka A."/>
        </authorList>
    </citation>
    <scope>NUCLEOTIDE SEQUENCE [LARGE SCALE GENOMIC DNA]</scope>
    <source>
        <strain evidence="2 3">AK35</strain>
    </source>
</reference>
<dbReference type="FunFam" id="3.90.79.10:FF:000019">
    <property type="entry name" value="Thiamin pyrophosphokinase, putative"/>
    <property type="match status" value="1"/>
</dbReference>
<dbReference type="PATRIC" id="fig|1249627.3.peg.2580"/>
<dbReference type="Pfam" id="PF15916">
    <property type="entry name" value="DUF4743"/>
    <property type="match status" value="1"/>
</dbReference>
<accession>W9V5B0</accession>
<evidence type="ECO:0000259" key="1">
    <source>
        <dbReference type="PROSITE" id="PS51462"/>
    </source>
</evidence>
<dbReference type="EMBL" id="AONC01000037">
    <property type="protein sequence ID" value="EXJ14733.1"/>
    <property type="molecule type" value="Genomic_DNA"/>
</dbReference>
<keyword evidence="2" id="KW-0418">Kinase</keyword>
<comment type="caution">
    <text evidence="2">The sequence shown here is derived from an EMBL/GenBank/DDBJ whole genome shotgun (WGS) entry which is preliminary data.</text>
</comment>
<dbReference type="GO" id="GO:0016301">
    <property type="term" value="F:kinase activity"/>
    <property type="evidence" value="ECO:0007669"/>
    <property type="project" value="UniProtKB-KW"/>
</dbReference>
<evidence type="ECO:0000313" key="2">
    <source>
        <dbReference type="EMBL" id="EXJ14733.1"/>
    </source>
</evidence>
<protein>
    <submittedName>
        <fullName evidence="2">NUDIX hydrolase, associated with Thiamin pyrophosphokinase</fullName>
    </submittedName>
</protein>
<organism evidence="2 3">
    <name type="scientific">Imhoffiella purpurea</name>
    <dbReference type="NCBI Taxonomy" id="1249627"/>
    <lineage>
        <taxon>Bacteria</taxon>
        <taxon>Pseudomonadati</taxon>
        <taxon>Pseudomonadota</taxon>
        <taxon>Gammaproteobacteria</taxon>
        <taxon>Chromatiales</taxon>
        <taxon>Chromatiaceae</taxon>
        <taxon>Imhoffiella</taxon>
    </lineage>
</organism>
<dbReference type="PROSITE" id="PS51462">
    <property type="entry name" value="NUDIX"/>
    <property type="match status" value="1"/>
</dbReference>
<dbReference type="Proteomes" id="UP000019460">
    <property type="component" value="Unassembled WGS sequence"/>
</dbReference>
<dbReference type="GO" id="GO:0044715">
    <property type="term" value="F:8-oxo-dGDP phosphatase activity"/>
    <property type="evidence" value="ECO:0007669"/>
    <property type="project" value="TreeGrafter"/>
</dbReference>
<keyword evidence="2" id="KW-0378">Hydrolase</keyword>
<dbReference type="InterPro" id="IPR000086">
    <property type="entry name" value="NUDIX_hydrolase_dom"/>
</dbReference>
<dbReference type="STRING" id="1249627.D779_2262"/>
<keyword evidence="3" id="KW-1185">Reference proteome</keyword>
<evidence type="ECO:0000313" key="3">
    <source>
        <dbReference type="Proteomes" id="UP000019460"/>
    </source>
</evidence>
<dbReference type="PANTHER" id="PTHR13622:SF8">
    <property type="entry name" value="THIAMIN PYROPHOSPHOKINASE 1"/>
    <property type="match status" value="1"/>
</dbReference>
<dbReference type="AlphaFoldDB" id="W9V5B0"/>
<name>W9V5B0_9GAMM</name>